<dbReference type="GO" id="GO:0004674">
    <property type="term" value="F:protein serine/threonine kinase activity"/>
    <property type="evidence" value="ECO:0007669"/>
    <property type="project" value="UniProtKB-KW"/>
</dbReference>
<reference evidence="3" key="1">
    <citation type="submission" date="2009-05" db="EMBL/GenBank/DDBJ databases">
        <title>The genome sequence of Ajellomyces capsulatus strain H143.</title>
        <authorList>
            <person name="Champion M."/>
            <person name="Cuomo C.A."/>
            <person name="Ma L.-J."/>
            <person name="Henn M.R."/>
            <person name="Sil A."/>
            <person name="Goldman B."/>
            <person name="Young S.K."/>
            <person name="Kodira C.D."/>
            <person name="Zeng Q."/>
            <person name="Koehrsen M."/>
            <person name="Alvarado L."/>
            <person name="Berlin A.M."/>
            <person name="Borenstein D."/>
            <person name="Chen Z."/>
            <person name="Engels R."/>
            <person name="Freedman E."/>
            <person name="Gellesch M."/>
            <person name="Goldberg J."/>
            <person name="Griggs A."/>
            <person name="Gujja S."/>
            <person name="Heiman D.I."/>
            <person name="Hepburn T.A."/>
            <person name="Howarth C."/>
            <person name="Jen D."/>
            <person name="Larson L."/>
            <person name="Lewis B."/>
            <person name="Mehta T."/>
            <person name="Park D."/>
            <person name="Pearson M."/>
            <person name="Roberts A."/>
            <person name="Saif S."/>
            <person name="Shea T.D."/>
            <person name="Shenoy N."/>
            <person name="Sisk P."/>
            <person name="Stolte C."/>
            <person name="Sykes S."/>
            <person name="Walk T."/>
            <person name="White J."/>
            <person name="Yandava C."/>
            <person name="Klein B."/>
            <person name="McEwen J.G."/>
            <person name="Puccia R."/>
            <person name="Goldman G.H."/>
            <person name="Felipe M.S."/>
            <person name="Nino-Vega G."/>
            <person name="San-Blas G."/>
            <person name="Taylor J.W."/>
            <person name="Mendoza L."/>
            <person name="Galagan J.E."/>
            <person name="Nusbaum C."/>
            <person name="Birren B.W."/>
        </authorList>
    </citation>
    <scope>NUCLEOTIDE SEQUENCE [LARGE SCALE GENOMIC DNA]</scope>
    <source>
        <strain evidence="3">H143</strain>
    </source>
</reference>
<dbReference type="Proteomes" id="UP000002624">
    <property type="component" value="Unassembled WGS sequence"/>
</dbReference>
<accession>C6HI99</accession>
<evidence type="ECO:0000313" key="3">
    <source>
        <dbReference type="Proteomes" id="UP000002624"/>
    </source>
</evidence>
<organism evidence="2 3">
    <name type="scientific">Ajellomyces capsulatus (strain H143)</name>
    <name type="common">Darling's disease fungus</name>
    <name type="synonym">Histoplasma capsulatum</name>
    <dbReference type="NCBI Taxonomy" id="544712"/>
    <lineage>
        <taxon>Eukaryota</taxon>
        <taxon>Fungi</taxon>
        <taxon>Dikarya</taxon>
        <taxon>Ascomycota</taxon>
        <taxon>Pezizomycotina</taxon>
        <taxon>Eurotiomycetes</taxon>
        <taxon>Eurotiomycetidae</taxon>
        <taxon>Onygenales</taxon>
        <taxon>Ajellomycetaceae</taxon>
        <taxon>Histoplasma</taxon>
    </lineage>
</organism>
<dbReference type="EMBL" id="GG692428">
    <property type="protein sequence ID" value="EER40027.1"/>
    <property type="molecule type" value="Genomic_DNA"/>
</dbReference>
<sequence>MSWKLTKKLKETHLAPLANSFGRSSSTSTIKPDAAPAEDNAQTPAALFSKPKWHCCLRGSSLSSCCSS</sequence>
<protein>
    <submittedName>
        <fullName evidence="2">Serine/threonine protein kinase gad8</fullName>
    </submittedName>
</protein>
<dbReference type="VEuPathDB" id="FungiDB:HCDG_06249"/>
<keyword evidence="2" id="KW-0418">Kinase</keyword>
<keyword evidence="2" id="KW-0808">Transferase</keyword>
<dbReference type="HOGENOM" id="CLU_2793398_0_0_1"/>
<evidence type="ECO:0000256" key="1">
    <source>
        <dbReference type="SAM" id="MobiDB-lite"/>
    </source>
</evidence>
<feature type="region of interest" description="Disordered" evidence="1">
    <location>
        <begin position="17"/>
        <end position="38"/>
    </location>
</feature>
<keyword evidence="2" id="KW-0723">Serine/threonine-protein kinase</keyword>
<dbReference type="AlphaFoldDB" id="C6HI99"/>
<feature type="compositionally biased region" description="Polar residues" evidence="1">
    <location>
        <begin position="21"/>
        <end position="30"/>
    </location>
</feature>
<gene>
    <name evidence="2" type="ORF">HCDG_06249</name>
</gene>
<proteinExistence type="predicted"/>
<name>C6HI99_AJECH</name>
<evidence type="ECO:0000313" key="2">
    <source>
        <dbReference type="EMBL" id="EER40027.1"/>
    </source>
</evidence>
<dbReference type="STRING" id="544712.C6HI99"/>